<dbReference type="SFLD" id="SFLDS00003">
    <property type="entry name" value="Haloacid_Dehalogenase"/>
    <property type="match status" value="1"/>
</dbReference>
<dbReference type="GO" id="GO:0005886">
    <property type="term" value="C:plasma membrane"/>
    <property type="evidence" value="ECO:0007669"/>
    <property type="project" value="UniProtKB-SubCell"/>
</dbReference>
<dbReference type="InParanoid" id="A0A5R8QFK6"/>
<comment type="catalytic activity">
    <reaction evidence="17">
        <text>Mg(2+)(out) + ATP + H2O = Mg(2+)(in) + ADP + phosphate + H(+)</text>
        <dbReference type="Rhea" id="RHEA:10260"/>
        <dbReference type="ChEBI" id="CHEBI:15377"/>
        <dbReference type="ChEBI" id="CHEBI:15378"/>
        <dbReference type="ChEBI" id="CHEBI:18420"/>
        <dbReference type="ChEBI" id="CHEBI:30616"/>
        <dbReference type="ChEBI" id="CHEBI:43474"/>
        <dbReference type="ChEBI" id="CHEBI:456216"/>
        <dbReference type="EC" id="7.2.2.14"/>
    </reaction>
</comment>
<dbReference type="NCBIfam" id="TIGR01494">
    <property type="entry name" value="ATPase_P-type"/>
    <property type="match status" value="2"/>
</dbReference>
<feature type="transmembrane region" description="Helical" evidence="18">
    <location>
        <begin position="827"/>
        <end position="847"/>
    </location>
</feature>
<keyword evidence="15 18" id="KW-0472">Membrane</keyword>
<dbReference type="GO" id="GO:0016887">
    <property type="term" value="F:ATP hydrolysis activity"/>
    <property type="evidence" value="ECO:0007669"/>
    <property type="project" value="InterPro"/>
</dbReference>
<evidence type="ECO:0000256" key="11">
    <source>
        <dbReference type="ARBA" id="ARBA00022840"/>
    </source>
</evidence>
<feature type="transmembrane region" description="Helical" evidence="18">
    <location>
        <begin position="679"/>
        <end position="701"/>
    </location>
</feature>
<dbReference type="SUPFAM" id="SSF56784">
    <property type="entry name" value="HAD-like"/>
    <property type="match status" value="1"/>
</dbReference>
<dbReference type="SUPFAM" id="SSF81653">
    <property type="entry name" value="Calcium ATPase, transduction domain A"/>
    <property type="match status" value="1"/>
</dbReference>
<dbReference type="SFLD" id="SFLDG00002">
    <property type="entry name" value="C1.7:_P-type_atpase_like"/>
    <property type="match status" value="1"/>
</dbReference>
<keyword evidence="11" id="KW-0067">ATP-binding</keyword>
<evidence type="ECO:0000313" key="21">
    <source>
        <dbReference type="Proteomes" id="UP000306912"/>
    </source>
</evidence>
<keyword evidence="10" id="KW-0547">Nucleotide-binding</keyword>
<evidence type="ECO:0000259" key="19">
    <source>
        <dbReference type="SMART" id="SM00831"/>
    </source>
</evidence>
<dbReference type="Gene3D" id="1.20.1110.10">
    <property type="entry name" value="Calcium-transporting ATPase, transmembrane domain"/>
    <property type="match status" value="1"/>
</dbReference>
<keyword evidence="6" id="KW-1003">Cell membrane</keyword>
<dbReference type="EMBL" id="VBWP01000002">
    <property type="protein sequence ID" value="TLG76540.1"/>
    <property type="molecule type" value="Genomic_DNA"/>
</dbReference>
<dbReference type="Pfam" id="PF00690">
    <property type="entry name" value="Cation_ATPase_N"/>
    <property type="match status" value="1"/>
</dbReference>
<dbReference type="GO" id="GO:0015444">
    <property type="term" value="F:P-type magnesium transporter activity"/>
    <property type="evidence" value="ECO:0007669"/>
    <property type="project" value="UniProtKB-EC"/>
</dbReference>
<dbReference type="Pfam" id="PF13246">
    <property type="entry name" value="Cation_ATPase"/>
    <property type="match status" value="1"/>
</dbReference>
<keyword evidence="14 18" id="KW-1133">Transmembrane helix</keyword>
<dbReference type="Gene3D" id="3.40.50.1000">
    <property type="entry name" value="HAD superfamily/HAD-like"/>
    <property type="match status" value="1"/>
</dbReference>
<keyword evidence="9 18" id="KW-0812">Transmembrane</keyword>
<dbReference type="SFLD" id="SFLDF00027">
    <property type="entry name" value="p-type_atpase"/>
    <property type="match status" value="1"/>
</dbReference>
<comment type="caution">
    <text evidence="20">The sequence shown here is derived from an EMBL/GenBank/DDBJ whole genome shotgun (WGS) entry which is preliminary data.</text>
</comment>
<evidence type="ECO:0000256" key="8">
    <source>
        <dbReference type="ARBA" id="ARBA00022553"/>
    </source>
</evidence>
<evidence type="ECO:0000256" key="16">
    <source>
        <dbReference type="ARBA" id="ARBA00029806"/>
    </source>
</evidence>
<feature type="domain" description="Cation-transporting P-type ATPase N-terminal" evidence="19">
    <location>
        <begin position="22"/>
        <end position="97"/>
    </location>
</feature>
<evidence type="ECO:0000256" key="12">
    <source>
        <dbReference type="ARBA" id="ARBA00022842"/>
    </source>
</evidence>
<dbReference type="InterPro" id="IPR036412">
    <property type="entry name" value="HAD-like_sf"/>
</dbReference>
<feature type="transmembrane region" description="Helical" evidence="18">
    <location>
        <begin position="789"/>
        <end position="815"/>
    </location>
</feature>
<sequence>MSRKADIENKERQLNQSAMAQLFHAASADSEALLTEYQNSESGFDDARVLAMRQKYGENRLTHQRKVPTIVQFLLAFTDPFTIVLFVLAIISFVSNVLLAPAGQQDPSTVIIILVLIFISGTLRFVQQYRSKKSADSLNEMVKTKIDVMRNGKVTEVPITEIVVGDLVVLSAGDMIPADVRLISVKDLFVSQAPLTGESTPVEKYAATDSNKNDDVLDLSNVAFMGSNVISGSATSLVVNIGDTTMFGAVAQDIAEKPPLTSFDKGINSVSWLLIRLMLVMVPIVFVLNGIHSNDWLNAFLFALSVAVGLTPAMLPTIVTTNLAKGAVMLSKKKVIVKNIDAIQNFGGMDVLCTDKTGTITQDKVVLMHAYDVNGDESDRVLEYGYLNSNFQTGLKNLMDVAIIDYAQEQDKVEQYKEFVKVDEIPFDFTRRRMSVVVKDSQQRILITKGAIEEMLSVCTLVESEGKTVNLTDELRQQILAQVVKYNADGLRVLGLAYKNEPALEDTFSVQDESEMVLLGYLSFLDPPKDSAKTAIASLKQYGVQVKILTGDNDGVTKTVCHEVGLNVDRILLGSDIARMSKEELDKATETVDVFAKLSPTQKVEVVESLRRNKHVVGFMGDGINDAAAIKQADVGISVDTAVDIAKEAAPIILLEKNLMVLKDGVIEGRKTYGNIIKYIKMTLSSNFGNIFSIVIASIFLPFLPMLPIQILVLNLIYDISCTAIPWDNVDVEFLVKPRDWNAKSIKSYMVWLGPTSSIFDITTFIMLFFVLCPLFVGGSYSSINSEQQLLFAAFFHTGWFVESLWTQTLVIHMIRTPKIPFIQSRASLPMFVFTTLGILIGTVLPYTEIGAILKMEPLPAIYYALLVGTILLYIVLVTVVKKLYVKKYKELL</sequence>
<keyword evidence="20" id="KW-0378">Hydrolase</keyword>
<gene>
    <name evidence="20" type="primary">mgtA</name>
    <name evidence="20" type="ORF">FEZ08_02685</name>
</gene>
<evidence type="ECO:0000256" key="2">
    <source>
        <dbReference type="ARBA" id="ARBA00004429"/>
    </source>
</evidence>
<protein>
    <recommendedName>
        <fullName evidence="5">Magnesium-transporting ATPase, P-type 1</fullName>
        <ecNumber evidence="4">7.2.2.14</ecNumber>
    </recommendedName>
    <alternativeName>
        <fullName evidence="16">Mg(2+) transport ATPase, P-type 1</fullName>
    </alternativeName>
</protein>
<evidence type="ECO:0000256" key="15">
    <source>
        <dbReference type="ARBA" id="ARBA00023136"/>
    </source>
</evidence>
<dbReference type="PRINTS" id="PR01836">
    <property type="entry name" value="MGATPASE"/>
</dbReference>
<name>A0A5R8QFK6_9FIRM</name>
<dbReference type="Gene3D" id="2.70.150.10">
    <property type="entry name" value="Calcium-transporting ATPase, cytoplasmic transduction domain A"/>
    <property type="match status" value="1"/>
</dbReference>
<evidence type="ECO:0000256" key="14">
    <source>
        <dbReference type="ARBA" id="ARBA00022989"/>
    </source>
</evidence>
<dbReference type="SMART" id="SM00831">
    <property type="entry name" value="Cation_ATPase_N"/>
    <property type="match status" value="1"/>
</dbReference>
<dbReference type="Pfam" id="PF00122">
    <property type="entry name" value="E1-E2_ATPase"/>
    <property type="match status" value="1"/>
</dbReference>
<evidence type="ECO:0000313" key="20">
    <source>
        <dbReference type="EMBL" id="TLG76540.1"/>
    </source>
</evidence>
<comment type="function">
    <text evidence="1">Mediates magnesium influx to the cytosol.</text>
</comment>
<comment type="similarity">
    <text evidence="3">Belongs to the cation transport ATPase (P-type) (TC 3.A.3) family. Type IIIB subfamily.</text>
</comment>
<evidence type="ECO:0000256" key="10">
    <source>
        <dbReference type="ARBA" id="ARBA00022741"/>
    </source>
</evidence>
<dbReference type="Proteomes" id="UP000306912">
    <property type="component" value="Unassembled WGS sequence"/>
</dbReference>
<dbReference type="InterPro" id="IPR023299">
    <property type="entry name" value="ATPase_P-typ_cyto_dom_N"/>
</dbReference>
<dbReference type="InterPro" id="IPR059000">
    <property type="entry name" value="ATPase_P-type_domA"/>
</dbReference>
<reference evidence="20 21" key="1">
    <citation type="submission" date="2019-05" db="EMBL/GenBank/DDBJ databases">
        <title>Culicoidintestinum kansasii gen. nov., sp. nov. from the gastrointestinal tract of the biting midge, Culicoides sonorensis.</title>
        <authorList>
            <person name="Neupane S."/>
            <person name="Ghosh A."/>
            <person name="Gunther S."/>
            <person name="Martin K."/>
            <person name="Zurek L."/>
        </authorList>
    </citation>
    <scope>NUCLEOTIDE SEQUENCE [LARGE SCALE GENOMIC DNA]</scope>
    <source>
        <strain evidence="20 21">CS-1</strain>
    </source>
</reference>
<dbReference type="InterPro" id="IPR018303">
    <property type="entry name" value="ATPase_P-typ_P_site"/>
</dbReference>
<organism evidence="20 21">
    <name type="scientific">Culicoidibacter larvae</name>
    <dbReference type="NCBI Taxonomy" id="2579976"/>
    <lineage>
        <taxon>Bacteria</taxon>
        <taxon>Bacillati</taxon>
        <taxon>Bacillota</taxon>
        <taxon>Culicoidibacteria</taxon>
        <taxon>Culicoidibacterales</taxon>
        <taxon>Culicoidibacteraceae</taxon>
        <taxon>Culicoidibacter</taxon>
    </lineage>
</organism>
<feature type="transmembrane region" description="Helical" evidence="18">
    <location>
        <begin position="749"/>
        <end position="777"/>
    </location>
</feature>
<evidence type="ECO:0000256" key="5">
    <source>
        <dbReference type="ARBA" id="ARBA00013555"/>
    </source>
</evidence>
<feature type="transmembrane region" description="Helical" evidence="18">
    <location>
        <begin position="862"/>
        <end position="881"/>
    </location>
</feature>
<dbReference type="AlphaFoldDB" id="A0A5R8QFK6"/>
<comment type="subcellular location">
    <subcellularLocation>
        <location evidence="2">Cell inner membrane</location>
        <topology evidence="2">Multi-pass membrane protein</topology>
    </subcellularLocation>
</comment>
<dbReference type="PANTHER" id="PTHR42861">
    <property type="entry name" value="CALCIUM-TRANSPORTING ATPASE"/>
    <property type="match status" value="1"/>
</dbReference>
<dbReference type="InterPro" id="IPR023214">
    <property type="entry name" value="HAD_sf"/>
</dbReference>
<dbReference type="InterPro" id="IPR044492">
    <property type="entry name" value="P_typ_ATPase_HD_dom"/>
</dbReference>
<dbReference type="SUPFAM" id="SSF81660">
    <property type="entry name" value="Metal cation-transporting ATPase, ATP-binding domain N"/>
    <property type="match status" value="1"/>
</dbReference>
<dbReference type="Pfam" id="PF00689">
    <property type="entry name" value="Cation_ATPase_C"/>
    <property type="match status" value="1"/>
</dbReference>
<evidence type="ECO:0000256" key="18">
    <source>
        <dbReference type="SAM" id="Phobius"/>
    </source>
</evidence>
<keyword evidence="12" id="KW-0460">Magnesium</keyword>
<dbReference type="InterPro" id="IPR008250">
    <property type="entry name" value="ATPase_P-typ_transduc_dom_A_sf"/>
</dbReference>
<dbReference type="InterPro" id="IPR023298">
    <property type="entry name" value="ATPase_P-typ_TM_dom_sf"/>
</dbReference>
<dbReference type="EC" id="7.2.2.14" evidence="4"/>
<dbReference type="InterPro" id="IPR006068">
    <property type="entry name" value="ATPase_P-typ_cation-transptr_C"/>
</dbReference>
<evidence type="ECO:0000256" key="6">
    <source>
        <dbReference type="ARBA" id="ARBA00022475"/>
    </source>
</evidence>
<feature type="transmembrane region" description="Helical" evidence="18">
    <location>
        <begin position="273"/>
        <end position="291"/>
    </location>
</feature>
<evidence type="ECO:0000256" key="13">
    <source>
        <dbReference type="ARBA" id="ARBA00022967"/>
    </source>
</evidence>
<dbReference type="RefSeq" id="WP_138190442.1">
    <property type="nucleotide sequence ID" value="NZ_VBWP01000002.1"/>
</dbReference>
<dbReference type="NCBIfam" id="TIGR01524">
    <property type="entry name" value="ATPase-IIIB_Mg"/>
    <property type="match status" value="1"/>
</dbReference>
<dbReference type="Gene3D" id="3.40.1110.10">
    <property type="entry name" value="Calcium-transporting ATPase, cytoplasmic domain N"/>
    <property type="match status" value="1"/>
</dbReference>
<evidence type="ECO:0000256" key="9">
    <source>
        <dbReference type="ARBA" id="ARBA00022692"/>
    </source>
</evidence>
<keyword evidence="7" id="KW-0997">Cell inner membrane</keyword>
<proteinExistence type="inferred from homology"/>
<dbReference type="InterPro" id="IPR004014">
    <property type="entry name" value="ATPase_P-typ_cation-transptr_N"/>
</dbReference>
<dbReference type="OrthoDB" id="9760364at2"/>
<evidence type="ECO:0000256" key="17">
    <source>
        <dbReference type="ARBA" id="ARBA00047295"/>
    </source>
</evidence>
<evidence type="ECO:0000256" key="7">
    <source>
        <dbReference type="ARBA" id="ARBA00022519"/>
    </source>
</evidence>
<dbReference type="NCBIfam" id="NF011702">
    <property type="entry name" value="PRK15122.1"/>
    <property type="match status" value="1"/>
</dbReference>
<dbReference type="PROSITE" id="PS00154">
    <property type="entry name" value="ATPASE_E1_E2"/>
    <property type="match status" value="1"/>
</dbReference>
<evidence type="ECO:0000256" key="3">
    <source>
        <dbReference type="ARBA" id="ARBA00008746"/>
    </source>
</evidence>
<dbReference type="CDD" id="cd02077">
    <property type="entry name" value="P-type_ATPase_Mg"/>
    <property type="match status" value="1"/>
</dbReference>
<keyword evidence="8" id="KW-0597">Phosphoprotein</keyword>
<evidence type="ECO:0000256" key="1">
    <source>
        <dbReference type="ARBA" id="ARBA00003954"/>
    </source>
</evidence>
<accession>A0A5R8QFK6</accession>
<feature type="transmembrane region" description="Helical" evidence="18">
    <location>
        <begin position="297"/>
        <end position="324"/>
    </location>
</feature>
<keyword evidence="21" id="KW-1185">Reference proteome</keyword>
<keyword evidence="13" id="KW-1278">Translocase</keyword>
<feature type="transmembrane region" description="Helical" evidence="18">
    <location>
        <begin position="107"/>
        <end position="126"/>
    </location>
</feature>
<dbReference type="GO" id="GO:0005524">
    <property type="term" value="F:ATP binding"/>
    <property type="evidence" value="ECO:0007669"/>
    <property type="project" value="UniProtKB-KW"/>
</dbReference>
<dbReference type="InterPro" id="IPR001757">
    <property type="entry name" value="P_typ_ATPase"/>
</dbReference>
<dbReference type="SUPFAM" id="SSF81665">
    <property type="entry name" value="Calcium ATPase, transmembrane domain M"/>
    <property type="match status" value="1"/>
</dbReference>
<evidence type="ECO:0000256" key="4">
    <source>
        <dbReference type="ARBA" id="ARBA00012786"/>
    </source>
</evidence>
<dbReference type="InterPro" id="IPR006415">
    <property type="entry name" value="P-type_ATPase_IIIB"/>
</dbReference>
<feature type="transmembrane region" description="Helical" evidence="18">
    <location>
        <begin position="70"/>
        <end position="95"/>
    </location>
</feature>